<dbReference type="PANTHER" id="PTHR30485:SF2">
    <property type="entry name" value="BLL0597 PROTEIN"/>
    <property type="match status" value="1"/>
</dbReference>
<dbReference type="EMBL" id="CP013421">
    <property type="protein sequence ID" value="AOJ76558.1"/>
    <property type="molecule type" value="Genomic_DNA"/>
</dbReference>
<evidence type="ECO:0000259" key="7">
    <source>
        <dbReference type="Pfam" id="PF01292"/>
    </source>
</evidence>
<evidence type="ECO:0000256" key="2">
    <source>
        <dbReference type="ARBA" id="ARBA00022475"/>
    </source>
</evidence>
<evidence type="ECO:0000256" key="5">
    <source>
        <dbReference type="ARBA" id="ARBA00023136"/>
    </source>
</evidence>
<sequence length="207" mass="22493">MLPLHRHDTQITPAAAGHDANARSIPVWDLVVRIFHWSVVAGVLANYVFLEAGKAPHRYVGYAVAGALAVRVVWGFVGSTHARFADFVTTPRAAVMHIASAATGRDRRYVGHNPAGGLMMLALMALLAAVCITGWMQGLDRFWGEQWLQTTHALLVDAVLVMAALHVTAAVVESRRHHENLVLAMVTGRKRAASETDVDHAAAARRR</sequence>
<evidence type="ECO:0000256" key="4">
    <source>
        <dbReference type="ARBA" id="ARBA00022989"/>
    </source>
</evidence>
<feature type="transmembrane region" description="Helical" evidence="6">
    <location>
        <begin position="30"/>
        <end position="50"/>
    </location>
</feature>
<gene>
    <name evidence="8" type="ORF">WJ35_15725</name>
</gene>
<dbReference type="InterPro" id="IPR011577">
    <property type="entry name" value="Cyt_b561_bac/Ni-Hgenase"/>
</dbReference>
<feature type="transmembrane region" description="Helical" evidence="6">
    <location>
        <begin position="147"/>
        <end position="172"/>
    </location>
</feature>
<accession>A0A1B4LHI1</accession>
<keyword evidence="3 6" id="KW-0812">Transmembrane</keyword>
<protein>
    <submittedName>
        <fullName evidence="8">Cytochrome B</fullName>
    </submittedName>
</protein>
<feature type="domain" description="Cytochrome b561 bacterial/Ni-hydrogenase" evidence="7">
    <location>
        <begin position="27"/>
        <end position="188"/>
    </location>
</feature>
<dbReference type="GeneID" id="45683375"/>
<evidence type="ECO:0000256" key="1">
    <source>
        <dbReference type="ARBA" id="ARBA00004651"/>
    </source>
</evidence>
<dbReference type="GO" id="GO:0005886">
    <property type="term" value="C:plasma membrane"/>
    <property type="evidence" value="ECO:0007669"/>
    <property type="project" value="UniProtKB-SubCell"/>
</dbReference>
<proteinExistence type="predicted"/>
<keyword evidence="2" id="KW-1003">Cell membrane</keyword>
<dbReference type="AlphaFoldDB" id="A0A1B4LHI1"/>
<name>A0A1B4LHI1_9BURK</name>
<evidence type="ECO:0000313" key="8">
    <source>
        <dbReference type="EMBL" id="AOJ76558.1"/>
    </source>
</evidence>
<keyword evidence="5 6" id="KW-0472">Membrane</keyword>
<dbReference type="Gene3D" id="1.20.950.20">
    <property type="entry name" value="Transmembrane di-heme cytochromes, Chain C"/>
    <property type="match status" value="1"/>
</dbReference>
<dbReference type="Pfam" id="PF01292">
    <property type="entry name" value="Ni_hydr_CYTB"/>
    <property type="match status" value="1"/>
</dbReference>
<evidence type="ECO:0000313" key="9">
    <source>
        <dbReference type="Proteomes" id="UP000243680"/>
    </source>
</evidence>
<reference evidence="8 9" key="1">
    <citation type="submission" date="2015-12" db="EMBL/GenBank/DDBJ databases">
        <title>Diversity of Burkholderia near neighbor genomes.</title>
        <authorList>
            <person name="Sahl J."/>
            <person name="Wagner D."/>
            <person name="Keim P."/>
        </authorList>
    </citation>
    <scope>NUCLEOTIDE SEQUENCE [LARGE SCALE GENOMIC DNA]</scope>
    <source>
        <strain evidence="8 9">MSMB0783</strain>
    </source>
</reference>
<keyword evidence="4 6" id="KW-1133">Transmembrane helix</keyword>
<dbReference type="GO" id="GO:0009055">
    <property type="term" value="F:electron transfer activity"/>
    <property type="evidence" value="ECO:0007669"/>
    <property type="project" value="InterPro"/>
</dbReference>
<organism evidence="8 9">
    <name type="scientific">Burkholderia ubonensis</name>
    <dbReference type="NCBI Taxonomy" id="101571"/>
    <lineage>
        <taxon>Bacteria</taxon>
        <taxon>Pseudomonadati</taxon>
        <taxon>Pseudomonadota</taxon>
        <taxon>Betaproteobacteria</taxon>
        <taxon>Burkholderiales</taxon>
        <taxon>Burkholderiaceae</taxon>
        <taxon>Burkholderia</taxon>
        <taxon>Burkholderia cepacia complex</taxon>
    </lineage>
</organism>
<dbReference type="InterPro" id="IPR051542">
    <property type="entry name" value="Hydrogenase_cytochrome"/>
</dbReference>
<dbReference type="SUPFAM" id="SSF81342">
    <property type="entry name" value="Transmembrane di-heme cytochromes"/>
    <property type="match status" value="1"/>
</dbReference>
<feature type="transmembrane region" description="Helical" evidence="6">
    <location>
        <begin position="115"/>
        <end position="135"/>
    </location>
</feature>
<evidence type="ECO:0000256" key="6">
    <source>
        <dbReference type="SAM" id="Phobius"/>
    </source>
</evidence>
<dbReference type="Proteomes" id="UP000243680">
    <property type="component" value="Chromosome 3"/>
</dbReference>
<dbReference type="InterPro" id="IPR016174">
    <property type="entry name" value="Di-haem_cyt_TM"/>
</dbReference>
<evidence type="ECO:0000256" key="3">
    <source>
        <dbReference type="ARBA" id="ARBA00022692"/>
    </source>
</evidence>
<dbReference type="RefSeq" id="WP_011880106.1">
    <property type="nucleotide sequence ID" value="NZ_CP013421.1"/>
</dbReference>
<dbReference type="PANTHER" id="PTHR30485">
    <property type="entry name" value="NI/FE-HYDROGENASE 1 B-TYPE CYTOCHROME SUBUNIT"/>
    <property type="match status" value="1"/>
</dbReference>
<dbReference type="GO" id="GO:0020037">
    <property type="term" value="F:heme binding"/>
    <property type="evidence" value="ECO:0007669"/>
    <property type="project" value="TreeGrafter"/>
</dbReference>
<dbReference type="GO" id="GO:0022904">
    <property type="term" value="P:respiratory electron transport chain"/>
    <property type="evidence" value="ECO:0007669"/>
    <property type="project" value="InterPro"/>
</dbReference>
<comment type="subcellular location">
    <subcellularLocation>
        <location evidence="1">Cell membrane</location>
        <topology evidence="1">Multi-pass membrane protein</topology>
    </subcellularLocation>
</comment>